<name>A0A382TJR6_9ZZZZ</name>
<feature type="non-terminal residue" evidence="2">
    <location>
        <position position="1"/>
    </location>
</feature>
<evidence type="ECO:0000256" key="1">
    <source>
        <dbReference type="SAM" id="MobiDB-lite"/>
    </source>
</evidence>
<proteinExistence type="predicted"/>
<feature type="region of interest" description="Disordered" evidence="1">
    <location>
        <begin position="1"/>
        <end position="23"/>
    </location>
</feature>
<evidence type="ECO:0000313" key="2">
    <source>
        <dbReference type="EMBL" id="SVD22349.1"/>
    </source>
</evidence>
<accession>A0A382TJR6</accession>
<feature type="compositionally biased region" description="Polar residues" evidence="1">
    <location>
        <begin position="13"/>
        <end position="23"/>
    </location>
</feature>
<reference evidence="2" key="1">
    <citation type="submission" date="2018-05" db="EMBL/GenBank/DDBJ databases">
        <authorList>
            <person name="Lanie J.A."/>
            <person name="Ng W.-L."/>
            <person name="Kazmierczak K.M."/>
            <person name="Andrzejewski T.M."/>
            <person name="Davidsen T.M."/>
            <person name="Wayne K.J."/>
            <person name="Tettelin H."/>
            <person name="Glass J.I."/>
            <person name="Rusch D."/>
            <person name="Podicherti R."/>
            <person name="Tsui H.-C.T."/>
            <person name="Winkler M.E."/>
        </authorList>
    </citation>
    <scope>NUCLEOTIDE SEQUENCE</scope>
</reference>
<feature type="non-terminal residue" evidence="2">
    <location>
        <position position="23"/>
    </location>
</feature>
<sequence>RDGTETAPRRVSTKTANSSGRSP</sequence>
<gene>
    <name evidence="2" type="ORF">METZ01_LOCUS375203</name>
</gene>
<dbReference type="EMBL" id="UINC01137171">
    <property type="protein sequence ID" value="SVD22349.1"/>
    <property type="molecule type" value="Genomic_DNA"/>
</dbReference>
<organism evidence="2">
    <name type="scientific">marine metagenome</name>
    <dbReference type="NCBI Taxonomy" id="408172"/>
    <lineage>
        <taxon>unclassified sequences</taxon>
        <taxon>metagenomes</taxon>
        <taxon>ecological metagenomes</taxon>
    </lineage>
</organism>
<protein>
    <submittedName>
        <fullName evidence="2">Uncharacterized protein</fullName>
    </submittedName>
</protein>
<dbReference type="AlphaFoldDB" id="A0A382TJR6"/>